<sequence>MASNEYDSLHKEVYDEVYSYLERKDRESLRFAPVGTAELVFHTDKLRRFFRSLLEPGRTILDQFKATEDELVEITKERRLHRFLIVLVIAGCSVRSARIATGVLLADDESAVGRNGTRIPSLPANREDLKVLFGGDEVDADKFLGKQAYFCPIIINRRTEMRFDATDHLRLPYLEEQPMGKGFFGQVFKVKIAKGHLYDPIHGSANLDPTEVARKDYQVSNEFDPAAEREIMEMIHASSAWECPNILRNMGSLAFGPRSYSLFMPLAICDLRAYMMDHHQSRPNSIAEKMDIIRCAVGLAGGLHFLHHEMKTPKMEQLVCYHMDLKPSNILIFSEPGRDGRIRNIWRISDFGMSCMKIRRSKGGFEAERNVNRWFIRRPEPDTKDPSLSGTLNRRAEGTYLAPEADSPDRVMKSNSDVWSLGCVLSVLFAYMEDGREGVIQYADERLRCNEAGASDKFAVRGFRGTKPNPAIGKIHGYLTKRANGRSGREGAIVDDSLSYIEKHVVQIDQSKRKGAKDVADMLETTFKGYNKLAEDRHSSLLKEFTESRGYRVRQQILAKLPRKDPDAPFTTVDQWYLSEAEAFKGCQISPDCSFVAYWTDRKILLYQTHSLGFVKGDSVSCVGQFTLRRDNCFWDSVRLTDKYLVASTTEATFHCVVFDLQKQRSLDSHYPVELPQPAIRKIAISPNSSTLACVVKASDDERKPGSLLLFRLTRTDPTSSAERWWKRTLRWPAGHIARLFFSTAEDVYLVVRPQLTIPSTDHKVYVVHVNIITKDMHCLPIEPRGLDSSSTARLFTTLAPFHNRPTMCAVVTREKQLHIQDLAAENTMTPIRKDIKNYRVLKLMMSSQDDKLYAVARHPVNYKILLVELTVPRSNEDEVRFRELTTLPNLAEDDQFTERLHDTTDGKGILLASLVGAGRRAIHRILFNEATN</sequence>
<dbReference type="GO" id="GO:0005634">
    <property type="term" value="C:nucleus"/>
    <property type="evidence" value="ECO:0007669"/>
    <property type="project" value="TreeGrafter"/>
</dbReference>
<dbReference type="InterPro" id="IPR000719">
    <property type="entry name" value="Prot_kinase_dom"/>
</dbReference>
<name>A0A3D8SC51_9EURO</name>
<dbReference type="SUPFAM" id="SSF82171">
    <property type="entry name" value="DPP6 N-terminal domain-like"/>
    <property type="match status" value="1"/>
</dbReference>
<dbReference type="PROSITE" id="PS50011">
    <property type="entry name" value="PROTEIN_KINASE_DOM"/>
    <property type="match status" value="1"/>
</dbReference>
<dbReference type="EC" id="2.7.11.1" evidence="1"/>
<proteinExistence type="predicted"/>
<comment type="caution">
    <text evidence="10">The sequence shown here is derived from an EMBL/GenBank/DDBJ whole genome shotgun (WGS) entry which is preliminary data.</text>
</comment>
<evidence type="ECO:0000256" key="8">
    <source>
        <dbReference type="ARBA" id="ARBA00048679"/>
    </source>
</evidence>
<dbReference type="Proteomes" id="UP000256690">
    <property type="component" value="Unassembled WGS sequence"/>
</dbReference>
<dbReference type="InterPro" id="IPR008271">
    <property type="entry name" value="Ser/Thr_kinase_AS"/>
</dbReference>
<dbReference type="Pfam" id="PF00069">
    <property type="entry name" value="Pkinase"/>
    <property type="match status" value="1"/>
</dbReference>
<protein>
    <recommendedName>
        <fullName evidence="1">non-specific serine/threonine protein kinase</fullName>
        <ecNumber evidence="1">2.7.11.1</ecNumber>
    </recommendedName>
</protein>
<evidence type="ECO:0000259" key="9">
    <source>
        <dbReference type="PROSITE" id="PS50011"/>
    </source>
</evidence>
<comment type="catalytic activity">
    <reaction evidence="7">
        <text>L-threonyl-[protein] + ATP = O-phospho-L-threonyl-[protein] + ADP + H(+)</text>
        <dbReference type="Rhea" id="RHEA:46608"/>
        <dbReference type="Rhea" id="RHEA-COMP:11060"/>
        <dbReference type="Rhea" id="RHEA-COMP:11605"/>
        <dbReference type="ChEBI" id="CHEBI:15378"/>
        <dbReference type="ChEBI" id="CHEBI:30013"/>
        <dbReference type="ChEBI" id="CHEBI:30616"/>
        <dbReference type="ChEBI" id="CHEBI:61977"/>
        <dbReference type="ChEBI" id="CHEBI:456216"/>
        <dbReference type="EC" id="2.7.11.1"/>
    </reaction>
</comment>
<dbReference type="RefSeq" id="XP_026605002.1">
    <property type="nucleotide sequence ID" value="XM_026746006.1"/>
</dbReference>
<dbReference type="GO" id="GO:0004674">
    <property type="term" value="F:protein serine/threonine kinase activity"/>
    <property type="evidence" value="ECO:0007669"/>
    <property type="project" value="UniProtKB-KW"/>
</dbReference>
<dbReference type="InterPro" id="IPR050660">
    <property type="entry name" value="NEK_Ser/Thr_kinase"/>
</dbReference>
<evidence type="ECO:0000313" key="11">
    <source>
        <dbReference type="Proteomes" id="UP000256690"/>
    </source>
</evidence>
<keyword evidence="11" id="KW-1185">Reference proteome</keyword>
<dbReference type="SUPFAM" id="SSF56112">
    <property type="entry name" value="Protein kinase-like (PK-like)"/>
    <property type="match status" value="1"/>
</dbReference>
<dbReference type="GO" id="GO:0005524">
    <property type="term" value="F:ATP binding"/>
    <property type="evidence" value="ECO:0007669"/>
    <property type="project" value="UniProtKB-KW"/>
</dbReference>
<dbReference type="InterPro" id="IPR011009">
    <property type="entry name" value="Kinase-like_dom_sf"/>
</dbReference>
<keyword evidence="2" id="KW-0723">Serine/threonine-protein kinase</keyword>
<dbReference type="Gene3D" id="1.10.510.10">
    <property type="entry name" value="Transferase(Phosphotransferase) domain 1"/>
    <property type="match status" value="1"/>
</dbReference>
<feature type="domain" description="Protein kinase" evidence="9">
    <location>
        <begin position="173"/>
        <end position="527"/>
    </location>
</feature>
<dbReference type="STRING" id="1810919.A0A3D8SC51"/>
<evidence type="ECO:0000256" key="2">
    <source>
        <dbReference type="ARBA" id="ARBA00022527"/>
    </source>
</evidence>
<dbReference type="OrthoDB" id="5986190at2759"/>
<evidence type="ECO:0000256" key="4">
    <source>
        <dbReference type="ARBA" id="ARBA00022741"/>
    </source>
</evidence>
<dbReference type="EMBL" id="PVWQ01000004">
    <property type="protein sequence ID" value="RDW83664.1"/>
    <property type="molecule type" value="Genomic_DNA"/>
</dbReference>
<evidence type="ECO:0000256" key="6">
    <source>
        <dbReference type="ARBA" id="ARBA00022840"/>
    </source>
</evidence>
<reference evidence="10 11" key="1">
    <citation type="journal article" date="2018" name="IMA Fungus">
        <title>IMA Genome-F 9: Draft genome sequence of Annulohypoxylon stygium, Aspergillus mulundensis, Berkeleyomyces basicola (syn. Thielaviopsis basicola), Ceratocystis smalleyi, two Cercospora beticola strains, Coleophoma cylindrospora, Fusarium fracticaudum, Phialophora cf. hyalina, and Morchella septimelata.</title>
        <authorList>
            <person name="Wingfield B.D."/>
            <person name="Bills G.F."/>
            <person name="Dong Y."/>
            <person name="Huang W."/>
            <person name="Nel W.J."/>
            <person name="Swalarsk-Parry B.S."/>
            <person name="Vaghefi N."/>
            <person name="Wilken P.M."/>
            <person name="An Z."/>
            <person name="de Beer Z.W."/>
            <person name="De Vos L."/>
            <person name="Chen L."/>
            <person name="Duong T.A."/>
            <person name="Gao Y."/>
            <person name="Hammerbacher A."/>
            <person name="Kikkert J.R."/>
            <person name="Li Y."/>
            <person name="Li H."/>
            <person name="Li K."/>
            <person name="Li Q."/>
            <person name="Liu X."/>
            <person name="Ma X."/>
            <person name="Naidoo K."/>
            <person name="Pethybridge S.J."/>
            <person name="Sun J."/>
            <person name="Steenkamp E.T."/>
            <person name="van der Nest M.A."/>
            <person name="van Wyk S."/>
            <person name="Wingfield M.J."/>
            <person name="Xiong C."/>
            <person name="Yue Q."/>
            <person name="Zhang X."/>
        </authorList>
    </citation>
    <scope>NUCLEOTIDE SEQUENCE [LARGE SCALE GENOMIC DNA]</scope>
    <source>
        <strain evidence="10 11">DSM 5745</strain>
    </source>
</reference>
<keyword evidence="5" id="KW-0418">Kinase</keyword>
<organism evidence="10 11">
    <name type="scientific">Aspergillus mulundensis</name>
    <dbReference type="NCBI Taxonomy" id="1810919"/>
    <lineage>
        <taxon>Eukaryota</taxon>
        <taxon>Fungi</taxon>
        <taxon>Dikarya</taxon>
        <taxon>Ascomycota</taxon>
        <taxon>Pezizomycotina</taxon>
        <taxon>Eurotiomycetes</taxon>
        <taxon>Eurotiomycetidae</taxon>
        <taxon>Eurotiales</taxon>
        <taxon>Aspergillaceae</taxon>
        <taxon>Aspergillus</taxon>
        <taxon>Aspergillus subgen. Nidulantes</taxon>
    </lineage>
</organism>
<evidence type="ECO:0000256" key="1">
    <source>
        <dbReference type="ARBA" id="ARBA00012513"/>
    </source>
</evidence>
<gene>
    <name evidence="10" type="ORF">DSM5745_03990</name>
</gene>
<keyword evidence="3" id="KW-0808">Transferase</keyword>
<dbReference type="PANTHER" id="PTHR43671:SF98">
    <property type="entry name" value="SERINE_THREONINE-PROTEIN KINASE NEK11"/>
    <property type="match status" value="1"/>
</dbReference>
<dbReference type="PANTHER" id="PTHR43671">
    <property type="entry name" value="SERINE/THREONINE-PROTEIN KINASE NEK"/>
    <property type="match status" value="1"/>
</dbReference>
<dbReference type="PROSITE" id="PS00108">
    <property type="entry name" value="PROTEIN_KINASE_ST"/>
    <property type="match status" value="1"/>
</dbReference>
<evidence type="ECO:0000256" key="7">
    <source>
        <dbReference type="ARBA" id="ARBA00047899"/>
    </source>
</evidence>
<dbReference type="SMART" id="SM00220">
    <property type="entry name" value="S_TKc"/>
    <property type="match status" value="1"/>
</dbReference>
<evidence type="ECO:0000313" key="10">
    <source>
        <dbReference type="EMBL" id="RDW83664.1"/>
    </source>
</evidence>
<dbReference type="GeneID" id="38114360"/>
<keyword evidence="4" id="KW-0547">Nucleotide-binding</keyword>
<evidence type="ECO:0000256" key="3">
    <source>
        <dbReference type="ARBA" id="ARBA00022679"/>
    </source>
</evidence>
<dbReference type="AlphaFoldDB" id="A0A3D8SC51"/>
<keyword evidence="6" id="KW-0067">ATP-binding</keyword>
<accession>A0A3D8SC51</accession>
<evidence type="ECO:0000256" key="5">
    <source>
        <dbReference type="ARBA" id="ARBA00022777"/>
    </source>
</evidence>
<comment type="catalytic activity">
    <reaction evidence="8">
        <text>L-seryl-[protein] + ATP = O-phospho-L-seryl-[protein] + ADP + H(+)</text>
        <dbReference type="Rhea" id="RHEA:17989"/>
        <dbReference type="Rhea" id="RHEA-COMP:9863"/>
        <dbReference type="Rhea" id="RHEA-COMP:11604"/>
        <dbReference type="ChEBI" id="CHEBI:15378"/>
        <dbReference type="ChEBI" id="CHEBI:29999"/>
        <dbReference type="ChEBI" id="CHEBI:30616"/>
        <dbReference type="ChEBI" id="CHEBI:83421"/>
        <dbReference type="ChEBI" id="CHEBI:456216"/>
        <dbReference type="EC" id="2.7.11.1"/>
    </reaction>
</comment>